<comment type="caution">
    <text evidence="4">The sequence shown here is derived from an EMBL/GenBank/DDBJ whole genome shotgun (WGS) entry which is preliminary data.</text>
</comment>
<dbReference type="RefSeq" id="WP_259088518.1">
    <property type="nucleotide sequence ID" value="NZ_BAAAZC010000009.1"/>
</dbReference>
<organism evidence="4 5">
    <name type="scientific">Mucilaginibacter dorajii</name>
    <dbReference type="NCBI Taxonomy" id="692994"/>
    <lineage>
        <taxon>Bacteria</taxon>
        <taxon>Pseudomonadati</taxon>
        <taxon>Bacteroidota</taxon>
        <taxon>Sphingobacteriia</taxon>
        <taxon>Sphingobacteriales</taxon>
        <taxon>Sphingobacteriaceae</taxon>
        <taxon>Mucilaginibacter</taxon>
    </lineage>
</organism>
<dbReference type="InterPro" id="IPR007110">
    <property type="entry name" value="Ig-like_dom"/>
</dbReference>
<protein>
    <recommendedName>
        <fullName evidence="3">Ig-like domain-containing protein</fullName>
    </recommendedName>
</protein>
<dbReference type="InterPro" id="IPR008964">
    <property type="entry name" value="Invasin/intimin_cell_adhesion"/>
</dbReference>
<dbReference type="InterPro" id="IPR013783">
    <property type="entry name" value="Ig-like_fold"/>
</dbReference>
<dbReference type="InterPro" id="IPR026341">
    <property type="entry name" value="T9SS_type_B"/>
</dbReference>
<dbReference type="Pfam" id="PF05345">
    <property type="entry name" value="He_PIG"/>
    <property type="match status" value="1"/>
</dbReference>
<dbReference type="SUPFAM" id="SSF49373">
    <property type="entry name" value="Invasin/intimin cell-adhesion fragments"/>
    <property type="match status" value="2"/>
</dbReference>
<feature type="domain" description="Ig-like" evidence="3">
    <location>
        <begin position="598"/>
        <end position="675"/>
    </location>
</feature>
<sequence>MRLFVSALFSVVLLVFLLVFNTQYLYAQAPVIKYTTPRVYVINKPIAPLAPANTGGAVPATIYGQVSTVADYSFVSAFFTITGLVVDNAGNFFVEDWGGNQIKKLTPAGNLSVFAGSGAAGSADGNGLAASFSEPDAIIIGPTGDFFVSDQASNLIRKVTINADVTTFAGSGAAGATDGKGKAASFNSPRGLAVDGLGNIYVADQANNLIRKITPDGTVSTYAGNGTMGSADAATPLSASFNTPTAVELDTQGNLYVSDTGNGAVRKITPAGVVSTFARGFNFPRELKADGTGNVYVGDQADNVIKRISPTGVVTVVAGSGARGGVDGVGKAASFAGTIGMAVDGKGNLFLGESGNNMIRKLVITGYTIDKALPAGLTFDATTGKITGTPTVLWPATDYTITAYNATGSNSTVLNLQVVFEIVLKPSIITFPPPVNINIDADNILHPDATSTNTETPVTYTSSNPAVAYIGTDGQIHVIAPGVTTITANQAGNENYSPANAVQEVFTIKQNQVINFPAIAVKSTCSADFAVGAISSNALIPLVYSNTNPAVATVSATGSIHIVGPGTTTITVSQAGSTLYNEALPVSQTLTVNPLITPSVKISPDFYASCDGLLLSYTATPTNGGNNPTYQWKLNGNNSGDNTDVYSSTTLKTGDVITCIVTNNDQCTPVSSPVSKPVSLSSDPFVTIGLVITSSATTVDAGTPITFKATASANVQIAPAYTWMVNGQIAGTSSATFTSNTLSNGDVVTCGILIAGKCIVNPSVTSNSITVSISIPEKIIIPNAFTPNGDGSNDTWSIAALLSYPNCTVNIYNRYGAAVYQSKGYQYPWDGRMNGKQLPAGTYYYIIDTQKNNQKLSGPVTILR</sequence>
<keyword evidence="1" id="KW-0677">Repeat</keyword>
<dbReference type="SUPFAM" id="SSF101898">
    <property type="entry name" value="NHL repeat"/>
    <property type="match status" value="1"/>
</dbReference>
<evidence type="ECO:0000259" key="3">
    <source>
        <dbReference type="PROSITE" id="PS50835"/>
    </source>
</evidence>
<evidence type="ECO:0000313" key="5">
    <source>
        <dbReference type="Proteomes" id="UP001500742"/>
    </source>
</evidence>
<dbReference type="Proteomes" id="UP001500742">
    <property type="component" value="Unassembled WGS sequence"/>
</dbReference>
<dbReference type="PROSITE" id="PS50835">
    <property type="entry name" value="IG_LIKE"/>
    <property type="match status" value="1"/>
</dbReference>
<proteinExistence type="predicted"/>
<accession>A0ABP7PHS1</accession>
<keyword evidence="5" id="KW-1185">Reference proteome</keyword>
<dbReference type="PANTHER" id="PTHR13833">
    <property type="match status" value="1"/>
</dbReference>
<evidence type="ECO:0000256" key="2">
    <source>
        <dbReference type="PROSITE-ProRule" id="PRU00504"/>
    </source>
</evidence>
<dbReference type="SUPFAM" id="SSF49313">
    <property type="entry name" value="Cadherin-like"/>
    <property type="match status" value="1"/>
</dbReference>
<gene>
    <name evidence="4" type="ORF">GCM10022210_12700</name>
</gene>
<dbReference type="EMBL" id="BAAAZC010000009">
    <property type="protein sequence ID" value="GAA3965708.1"/>
    <property type="molecule type" value="Genomic_DNA"/>
</dbReference>
<dbReference type="Gene3D" id="2.60.40.10">
    <property type="entry name" value="Immunoglobulins"/>
    <property type="match status" value="1"/>
</dbReference>
<dbReference type="InterPro" id="IPR011042">
    <property type="entry name" value="6-blade_b-propeller_TolB-like"/>
</dbReference>
<dbReference type="PROSITE" id="PS51125">
    <property type="entry name" value="NHL"/>
    <property type="match status" value="1"/>
</dbReference>
<dbReference type="PANTHER" id="PTHR13833:SF71">
    <property type="entry name" value="NHL DOMAIN-CONTAINING PROTEIN"/>
    <property type="match status" value="1"/>
</dbReference>
<dbReference type="InterPro" id="IPR001258">
    <property type="entry name" value="NHL_repeat"/>
</dbReference>
<evidence type="ECO:0000313" key="4">
    <source>
        <dbReference type="EMBL" id="GAA3965708.1"/>
    </source>
</evidence>
<dbReference type="Gene3D" id="2.60.40.1080">
    <property type="match status" value="2"/>
</dbReference>
<name>A0ABP7PHS1_9SPHI</name>
<feature type="repeat" description="NHL" evidence="2">
    <location>
        <begin position="180"/>
        <end position="216"/>
    </location>
</feature>
<dbReference type="InterPro" id="IPR015919">
    <property type="entry name" value="Cadherin-like_sf"/>
</dbReference>
<dbReference type="NCBIfam" id="TIGR04131">
    <property type="entry name" value="Bac_Flav_CTERM"/>
    <property type="match status" value="1"/>
</dbReference>
<dbReference type="Pfam" id="PF01436">
    <property type="entry name" value="NHL"/>
    <property type="match status" value="1"/>
</dbReference>
<dbReference type="Gene3D" id="2.120.10.30">
    <property type="entry name" value="TolB, C-terminal domain"/>
    <property type="match status" value="3"/>
</dbReference>
<evidence type="ECO:0000256" key="1">
    <source>
        <dbReference type="ARBA" id="ARBA00022737"/>
    </source>
</evidence>
<dbReference type="Pfam" id="PF13585">
    <property type="entry name" value="CHU_C"/>
    <property type="match status" value="1"/>
</dbReference>
<reference evidence="5" key="1">
    <citation type="journal article" date="2019" name="Int. J. Syst. Evol. Microbiol.">
        <title>The Global Catalogue of Microorganisms (GCM) 10K type strain sequencing project: providing services to taxonomists for standard genome sequencing and annotation.</title>
        <authorList>
            <consortium name="The Broad Institute Genomics Platform"/>
            <consortium name="The Broad Institute Genome Sequencing Center for Infectious Disease"/>
            <person name="Wu L."/>
            <person name="Ma J."/>
        </authorList>
    </citation>
    <scope>NUCLEOTIDE SEQUENCE [LARGE SCALE GENOMIC DNA]</scope>
    <source>
        <strain evidence="5">JCM 16601</strain>
    </source>
</reference>